<dbReference type="SUPFAM" id="SSF53850">
    <property type="entry name" value="Periplasmic binding protein-like II"/>
    <property type="match status" value="1"/>
</dbReference>
<sequence>MSMHGLQQYVAFAETARHGSFAAAARTLGTVPSALAKAVARLEVELGVRLFHRTTRQVTLTADGERLYAQCLRLLAEVEALKAQASGTRLEPAGTLRVDLPIFYGKHVVMPVLARLVQRCPDLRLDVRLQDGYVDLVQEGIDLAVRVGHLDDSSLVARPMDEQQLVLCASPPYLAAHGTPTDVAALVSHRAIAFRMPTSGRHRPWQFLEGSVAVEMAPPNVVARVNDGEGMVEAARLGLGLCQVPDYMAAAALARGELLEVLADRRPGPMPISVVHAGGRLLPARVRVALDALTALHTSGAVG</sequence>
<dbReference type="InterPro" id="IPR005119">
    <property type="entry name" value="LysR_subst-bd"/>
</dbReference>
<keyword evidence="3" id="KW-0238">DNA-binding</keyword>
<dbReference type="CDD" id="cd08422">
    <property type="entry name" value="PBP2_CrgA_like"/>
    <property type="match status" value="1"/>
</dbReference>
<protein>
    <submittedName>
        <fullName evidence="6">LysR family transcriptional regulator</fullName>
    </submittedName>
</protein>
<organism evidence="6 7">
    <name type="scientific">Azohydromonas lata</name>
    <dbReference type="NCBI Taxonomy" id="45677"/>
    <lineage>
        <taxon>Bacteria</taxon>
        <taxon>Pseudomonadati</taxon>
        <taxon>Pseudomonadota</taxon>
        <taxon>Betaproteobacteria</taxon>
        <taxon>Burkholderiales</taxon>
        <taxon>Sphaerotilaceae</taxon>
        <taxon>Azohydromonas</taxon>
    </lineage>
</organism>
<dbReference type="RefSeq" id="WP_322465882.1">
    <property type="nucleotide sequence ID" value="NZ_JAXOJX010000020.1"/>
</dbReference>
<evidence type="ECO:0000313" key="6">
    <source>
        <dbReference type="EMBL" id="MDZ5457604.1"/>
    </source>
</evidence>
<dbReference type="InterPro" id="IPR036390">
    <property type="entry name" value="WH_DNA-bd_sf"/>
</dbReference>
<dbReference type="SUPFAM" id="SSF46785">
    <property type="entry name" value="Winged helix' DNA-binding domain"/>
    <property type="match status" value="1"/>
</dbReference>
<keyword evidence="4" id="KW-0804">Transcription</keyword>
<dbReference type="InterPro" id="IPR058163">
    <property type="entry name" value="LysR-type_TF_proteobact-type"/>
</dbReference>
<comment type="similarity">
    <text evidence="1">Belongs to the LysR transcriptional regulatory family.</text>
</comment>
<dbReference type="Gene3D" id="3.40.190.290">
    <property type="match status" value="1"/>
</dbReference>
<evidence type="ECO:0000259" key="5">
    <source>
        <dbReference type="PROSITE" id="PS50931"/>
    </source>
</evidence>
<gene>
    <name evidence="6" type="ORF">SM757_13575</name>
</gene>
<dbReference type="Pfam" id="PF00126">
    <property type="entry name" value="HTH_1"/>
    <property type="match status" value="1"/>
</dbReference>
<dbReference type="Gene3D" id="1.10.10.10">
    <property type="entry name" value="Winged helix-like DNA-binding domain superfamily/Winged helix DNA-binding domain"/>
    <property type="match status" value="1"/>
</dbReference>
<evidence type="ECO:0000256" key="1">
    <source>
        <dbReference type="ARBA" id="ARBA00009437"/>
    </source>
</evidence>
<reference evidence="6 7" key="1">
    <citation type="submission" date="2023-11" db="EMBL/GenBank/DDBJ databases">
        <title>Draft genome of Azohydromonas lata strain H1 (DSM1123), a polyhydroxyalkanoate producer.</title>
        <authorList>
            <person name="Traversa D."/>
            <person name="D'Addabbo P."/>
            <person name="Pazzani C."/>
            <person name="Manzari C."/>
            <person name="Chiara M."/>
            <person name="Scrascia M."/>
        </authorList>
    </citation>
    <scope>NUCLEOTIDE SEQUENCE [LARGE SCALE GENOMIC DNA]</scope>
    <source>
        <strain evidence="6 7">H1</strain>
    </source>
</reference>
<keyword evidence="2" id="KW-0805">Transcription regulation</keyword>
<accession>A0ABU5IEQ4</accession>
<evidence type="ECO:0000256" key="3">
    <source>
        <dbReference type="ARBA" id="ARBA00023125"/>
    </source>
</evidence>
<dbReference type="PANTHER" id="PTHR30537:SF5">
    <property type="entry name" value="HTH-TYPE TRANSCRIPTIONAL ACTIVATOR TTDR-RELATED"/>
    <property type="match status" value="1"/>
</dbReference>
<feature type="domain" description="HTH lysR-type" evidence="5">
    <location>
        <begin position="1"/>
        <end position="61"/>
    </location>
</feature>
<evidence type="ECO:0000313" key="7">
    <source>
        <dbReference type="Proteomes" id="UP001293718"/>
    </source>
</evidence>
<proteinExistence type="inferred from homology"/>
<dbReference type="InterPro" id="IPR036388">
    <property type="entry name" value="WH-like_DNA-bd_sf"/>
</dbReference>
<dbReference type="EMBL" id="JAXOJX010000020">
    <property type="protein sequence ID" value="MDZ5457604.1"/>
    <property type="molecule type" value="Genomic_DNA"/>
</dbReference>
<comment type="caution">
    <text evidence="6">The sequence shown here is derived from an EMBL/GenBank/DDBJ whole genome shotgun (WGS) entry which is preliminary data.</text>
</comment>
<dbReference type="Pfam" id="PF03466">
    <property type="entry name" value="LysR_substrate"/>
    <property type="match status" value="1"/>
</dbReference>
<dbReference type="PROSITE" id="PS50931">
    <property type="entry name" value="HTH_LYSR"/>
    <property type="match status" value="1"/>
</dbReference>
<evidence type="ECO:0000256" key="4">
    <source>
        <dbReference type="ARBA" id="ARBA00023163"/>
    </source>
</evidence>
<keyword evidence="7" id="KW-1185">Reference proteome</keyword>
<name>A0ABU5IEQ4_9BURK</name>
<evidence type="ECO:0000256" key="2">
    <source>
        <dbReference type="ARBA" id="ARBA00023015"/>
    </source>
</evidence>
<dbReference type="PANTHER" id="PTHR30537">
    <property type="entry name" value="HTH-TYPE TRANSCRIPTIONAL REGULATOR"/>
    <property type="match status" value="1"/>
</dbReference>
<dbReference type="InterPro" id="IPR000847">
    <property type="entry name" value="LysR_HTH_N"/>
</dbReference>
<dbReference type="Proteomes" id="UP001293718">
    <property type="component" value="Unassembled WGS sequence"/>
</dbReference>